<keyword evidence="2 10" id="KW-0813">Transport</keyword>
<feature type="domain" description="TonB-dependent receptor plug" evidence="13">
    <location>
        <begin position="45"/>
        <end position="142"/>
    </location>
</feature>
<keyword evidence="3 10" id="KW-1134">Transmembrane beta strand</keyword>
<name>A0A495E9U9_9FLAO</name>
<dbReference type="InterPro" id="IPR039426">
    <property type="entry name" value="TonB-dep_rcpt-like"/>
</dbReference>
<comment type="caution">
    <text evidence="14">The sequence shown here is derived from an EMBL/GenBank/DDBJ whole genome shotgun (WGS) entry which is preliminary data.</text>
</comment>
<organism evidence="14 15">
    <name type="scientific">Maribacter vaceletii</name>
    <dbReference type="NCBI Taxonomy" id="1206816"/>
    <lineage>
        <taxon>Bacteria</taxon>
        <taxon>Pseudomonadati</taxon>
        <taxon>Bacteroidota</taxon>
        <taxon>Flavobacteriia</taxon>
        <taxon>Flavobacteriales</taxon>
        <taxon>Flavobacteriaceae</taxon>
        <taxon>Maribacter</taxon>
    </lineage>
</organism>
<keyword evidence="15" id="KW-1185">Reference proteome</keyword>
<dbReference type="PANTHER" id="PTHR30069:SF29">
    <property type="entry name" value="HEMOGLOBIN AND HEMOGLOBIN-HAPTOGLOBIN-BINDING PROTEIN 1-RELATED"/>
    <property type="match status" value="1"/>
</dbReference>
<evidence type="ECO:0000256" key="7">
    <source>
        <dbReference type="ARBA" id="ARBA00023136"/>
    </source>
</evidence>
<evidence type="ECO:0000256" key="1">
    <source>
        <dbReference type="ARBA" id="ARBA00004571"/>
    </source>
</evidence>
<keyword evidence="9 10" id="KW-0998">Cell outer membrane</keyword>
<dbReference type="InterPro" id="IPR037066">
    <property type="entry name" value="Plug_dom_sf"/>
</dbReference>
<evidence type="ECO:0000256" key="9">
    <source>
        <dbReference type="ARBA" id="ARBA00023237"/>
    </source>
</evidence>
<evidence type="ECO:0000256" key="8">
    <source>
        <dbReference type="ARBA" id="ARBA00023170"/>
    </source>
</evidence>
<evidence type="ECO:0000256" key="3">
    <source>
        <dbReference type="ARBA" id="ARBA00022452"/>
    </source>
</evidence>
<comment type="similarity">
    <text evidence="10 11">Belongs to the TonB-dependent receptor family.</text>
</comment>
<dbReference type="GO" id="GO:0015344">
    <property type="term" value="F:siderophore uptake transmembrane transporter activity"/>
    <property type="evidence" value="ECO:0007669"/>
    <property type="project" value="TreeGrafter"/>
</dbReference>
<dbReference type="Gene3D" id="2.40.170.20">
    <property type="entry name" value="TonB-dependent receptor, beta-barrel domain"/>
    <property type="match status" value="1"/>
</dbReference>
<sequence length="610" mass="68693">MKRIVVFFLFIIGINLSFSQQDSILKLDEVVVSDSRLLQFSNGIKITTITDSTLQRVPGGLTNALRYNSSVYFKENGYGMVSSPSFRGTGASQTAVIWNGINVNSQLNGQTDFNTILPQSYDKISIRSGGGSTQYGTGAVGGSIHLENSLNFTQPWTNVLNLGYGSFGTKNFNYKSKYGTDKTAFSVGIGHISSENDYKYLGTDKRNENGAFNNNTIDLGFGLLFSTTNLLKLQHSTFIGDRDFSGTLTAPSNSNYKNYNSKSLLEWVNYKSNKVQRTKLAYLYERYKYFANKDSDSFTTSNAKTMLFNYDLKYSINNMLLNGLVDYNNVRGEGSSIASVTRNLVATTFLFSHTASKKLSYGVNLRKDWVTDYNSPFVYALDGKYQLTKNYAITLNTSKNFRIPTFNDLYWETGGNKDLKPETSHQVEFGQIFNKKGLKAELYSYYTTNKDLIQWRPSSVSGVWSPINVKSVYQYGVESSLAVHKKIKENPIVATITYAYTKAIDKESGNQLMYVPLHKATGSLVYHYGKYKIGLQTLYNGLVFTTTDESQEVDAYFIGNVTLEYDVLNFLNTDVILALSVNNILNTNYQNVAFRPMPNRNFKLQLNFKF</sequence>
<dbReference type="InterPro" id="IPR012910">
    <property type="entry name" value="Plug_dom"/>
</dbReference>
<dbReference type="PROSITE" id="PS52016">
    <property type="entry name" value="TONB_DEPENDENT_REC_3"/>
    <property type="match status" value="1"/>
</dbReference>
<dbReference type="GO" id="GO:0009279">
    <property type="term" value="C:cell outer membrane"/>
    <property type="evidence" value="ECO:0007669"/>
    <property type="project" value="UniProtKB-SubCell"/>
</dbReference>
<feature type="domain" description="TonB-dependent receptor-like beta-barrel" evidence="12">
    <location>
        <begin position="164"/>
        <end position="584"/>
    </location>
</feature>
<dbReference type="OrthoDB" id="9762903at2"/>
<evidence type="ECO:0000259" key="13">
    <source>
        <dbReference type="Pfam" id="PF07715"/>
    </source>
</evidence>
<evidence type="ECO:0000256" key="2">
    <source>
        <dbReference type="ARBA" id="ARBA00022448"/>
    </source>
</evidence>
<dbReference type="EMBL" id="RBIQ01000008">
    <property type="protein sequence ID" value="RKR13461.1"/>
    <property type="molecule type" value="Genomic_DNA"/>
</dbReference>
<keyword evidence="6 11" id="KW-0798">TonB box</keyword>
<evidence type="ECO:0000313" key="14">
    <source>
        <dbReference type="EMBL" id="RKR13461.1"/>
    </source>
</evidence>
<keyword evidence="8 14" id="KW-0675">Receptor</keyword>
<gene>
    <name evidence="14" type="ORF">CLV91_2180</name>
</gene>
<dbReference type="Pfam" id="PF00593">
    <property type="entry name" value="TonB_dep_Rec_b-barrel"/>
    <property type="match status" value="1"/>
</dbReference>
<evidence type="ECO:0000256" key="10">
    <source>
        <dbReference type="PROSITE-ProRule" id="PRU01360"/>
    </source>
</evidence>
<keyword evidence="4 10" id="KW-0812">Transmembrane</keyword>
<evidence type="ECO:0000259" key="12">
    <source>
        <dbReference type="Pfam" id="PF00593"/>
    </source>
</evidence>
<keyword evidence="5" id="KW-0732">Signal</keyword>
<evidence type="ECO:0000256" key="11">
    <source>
        <dbReference type="RuleBase" id="RU003357"/>
    </source>
</evidence>
<dbReference type="Proteomes" id="UP000269412">
    <property type="component" value="Unassembled WGS sequence"/>
</dbReference>
<dbReference type="GO" id="GO:0044718">
    <property type="term" value="P:siderophore transmembrane transport"/>
    <property type="evidence" value="ECO:0007669"/>
    <property type="project" value="TreeGrafter"/>
</dbReference>
<dbReference type="InterPro" id="IPR000531">
    <property type="entry name" value="Beta-barrel_TonB"/>
</dbReference>
<accession>A0A495E9U9</accession>
<dbReference type="Pfam" id="PF07715">
    <property type="entry name" value="Plug"/>
    <property type="match status" value="1"/>
</dbReference>
<dbReference type="RefSeq" id="WP_121067660.1">
    <property type="nucleotide sequence ID" value="NZ_RBIQ01000008.1"/>
</dbReference>
<protein>
    <submittedName>
        <fullName evidence="14">Iron complex outermembrane receptor protein</fullName>
    </submittedName>
</protein>
<evidence type="ECO:0000313" key="15">
    <source>
        <dbReference type="Proteomes" id="UP000269412"/>
    </source>
</evidence>
<keyword evidence="7 10" id="KW-0472">Membrane</keyword>
<evidence type="ECO:0000256" key="5">
    <source>
        <dbReference type="ARBA" id="ARBA00022729"/>
    </source>
</evidence>
<dbReference type="SUPFAM" id="SSF56935">
    <property type="entry name" value="Porins"/>
    <property type="match status" value="1"/>
</dbReference>
<reference evidence="14 15" key="1">
    <citation type="submission" date="2018-10" db="EMBL/GenBank/DDBJ databases">
        <title>Genomic Encyclopedia of Archaeal and Bacterial Type Strains, Phase II (KMG-II): from individual species to whole genera.</title>
        <authorList>
            <person name="Goeker M."/>
        </authorList>
    </citation>
    <scope>NUCLEOTIDE SEQUENCE [LARGE SCALE GENOMIC DNA]</scope>
    <source>
        <strain evidence="14 15">DSM 25230</strain>
    </source>
</reference>
<dbReference type="PANTHER" id="PTHR30069">
    <property type="entry name" value="TONB-DEPENDENT OUTER MEMBRANE RECEPTOR"/>
    <property type="match status" value="1"/>
</dbReference>
<comment type="subcellular location">
    <subcellularLocation>
        <location evidence="1 10">Cell outer membrane</location>
        <topology evidence="1 10">Multi-pass membrane protein</topology>
    </subcellularLocation>
</comment>
<proteinExistence type="inferred from homology"/>
<dbReference type="AlphaFoldDB" id="A0A495E9U9"/>
<dbReference type="Gene3D" id="2.170.130.10">
    <property type="entry name" value="TonB-dependent receptor, plug domain"/>
    <property type="match status" value="1"/>
</dbReference>
<dbReference type="InterPro" id="IPR036942">
    <property type="entry name" value="Beta-barrel_TonB_sf"/>
</dbReference>
<evidence type="ECO:0000256" key="6">
    <source>
        <dbReference type="ARBA" id="ARBA00023077"/>
    </source>
</evidence>
<evidence type="ECO:0000256" key="4">
    <source>
        <dbReference type="ARBA" id="ARBA00022692"/>
    </source>
</evidence>